<reference evidence="6" key="1">
    <citation type="submission" date="2023-06" db="EMBL/GenBank/DDBJ databases">
        <title>Conoideocrella luteorostrata (Hypocreales: Clavicipitaceae), a potential biocontrol fungus for elongate hemlock scale in United States Christmas tree production areas.</title>
        <authorList>
            <person name="Barrett H."/>
            <person name="Lovett B."/>
            <person name="Macias A.M."/>
            <person name="Stajich J.E."/>
            <person name="Kasson M.T."/>
        </authorList>
    </citation>
    <scope>NUCLEOTIDE SEQUENCE</scope>
    <source>
        <strain evidence="6">ARSEF 14590</strain>
    </source>
</reference>
<keyword evidence="3" id="KW-0288">FMN</keyword>
<dbReference type="GO" id="GO:0016491">
    <property type="term" value="F:oxidoreductase activity"/>
    <property type="evidence" value="ECO:0007669"/>
    <property type="project" value="UniProtKB-KW"/>
</dbReference>
<dbReference type="InterPro" id="IPR050627">
    <property type="entry name" value="Nitroreductase/BluB"/>
</dbReference>
<comment type="caution">
    <text evidence="6">The sequence shown here is derived from an EMBL/GenBank/DDBJ whole genome shotgun (WGS) entry which is preliminary data.</text>
</comment>
<evidence type="ECO:0000313" key="6">
    <source>
        <dbReference type="EMBL" id="KAK2603896.1"/>
    </source>
</evidence>
<dbReference type="InterPro" id="IPR000415">
    <property type="entry name" value="Nitroreductase-like"/>
</dbReference>
<evidence type="ECO:0000256" key="1">
    <source>
        <dbReference type="ARBA" id="ARBA00007118"/>
    </source>
</evidence>
<dbReference type="PANTHER" id="PTHR23026:SF90">
    <property type="entry name" value="IODOTYROSINE DEIODINASE 1"/>
    <property type="match status" value="1"/>
</dbReference>
<feature type="domain" description="Nitroreductase" evidence="5">
    <location>
        <begin position="96"/>
        <end position="277"/>
    </location>
</feature>
<dbReference type="Gene3D" id="3.40.109.10">
    <property type="entry name" value="NADH Oxidase"/>
    <property type="match status" value="1"/>
</dbReference>
<name>A0AAJ0G081_9HYPO</name>
<protein>
    <recommendedName>
        <fullName evidence="5">Nitroreductase domain-containing protein</fullName>
    </recommendedName>
</protein>
<organism evidence="6 7">
    <name type="scientific">Conoideocrella luteorostrata</name>
    <dbReference type="NCBI Taxonomy" id="1105319"/>
    <lineage>
        <taxon>Eukaryota</taxon>
        <taxon>Fungi</taxon>
        <taxon>Dikarya</taxon>
        <taxon>Ascomycota</taxon>
        <taxon>Pezizomycotina</taxon>
        <taxon>Sordariomycetes</taxon>
        <taxon>Hypocreomycetidae</taxon>
        <taxon>Hypocreales</taxon>
        <taxon>Clavicipitaceae</taxon>
        <taxon>Conoideocrella</taxon>
    </lineage>
</organism>
<proteinExistence type="inferred from homology"/>
<dbReference type="InterPro" id="IPR029479">
    <property type="entry name" value="Nitroreductase"/>
</dbReference>
<keyword evidence="2" id="KW-0285">Flavoprotein</keyword>
<dbReference type="Proteomes" id="UP001251528">
    <property type="component" value="Unassembled WGS sequence"/>
</dbReference>
<evidence type="ECO:0000256" key="2">
    <source>
        <dbReference type="ARBA" id="ARBA00022630"/>
    </source>
</evidence>
<dbReference type="SUPFAM" id="SSF55469">
    <property type="entry name" value="FMN-dependent nitroreductase-like"/>
    <property type="match status" value="1"/>
</dbReference>
<dbReference type="Pfam" id="PF00881">
    <property type="entry name" value="Nitroreductase"/>
    <property type="match status" value="1"/>
</dbReference>
<dbReference type="AlphaFoldDB" id="A0AAJ0G081"/>
<evidence type="ECO:0000259" key="5">
    <source>
        <dbReference type="Pfam" id="PF00881"/>
    </source>
</evidence>
<gene>
    <name evidence="6" type="ORF">QQS21_003931</name>
</gene>
<dbReference type="CDD" id="cd02136">
    <property type="entry name" value="PnbA_NfnB-like"/>
    <property type="match status" value="1"/>
</dbReference>
<evidence type="ECO:0000256" key="3">
    <source>
        <dbReference type="ARBA" id="ARBA00022643"/>
    </source>
</evidence>
<dbReference type="EMBL" id="JASWJB010000054">
    <property type="protein sequence ID" value="KAK2603896.1"/>
    <property type="molecule type" value="Genomic_DNA"/>
</dbReference>
<keyword evidence="4" id="KW-0560">Oxidoreductase</keyword>
<accession>A0AAJ0G081</accession>
<dbReference type="PANTHER" id="PTHR23026">
    <property type="entry name" value="NADPH NITROREDUCTASE"/>
    <property type="match status" value="1"/>
</dbReference>
<comment type="similarity">
    <text evidence="1">Belongs to the nitroreductase family.</text>
</comment>
<keyword evidence="7" id="KW-1185">Reference proteome</keyword>
<evidence type="ECO:0000256" key="4">
    <source>
        <dbReference type="ARBA" id="ARBA00023002"/>
    </source>
</evidence>
<evidence type="ECO:0000313" key="7">
    <source>
        <dbReference type="Proteomes" id="UP001251528"/>
    </source>
</evidence>
<sequence length="303" mass="34303">MSSNIIIPIEVVYHRITKSSQFTSNFLIPERLGPSDHRSGSTTYISQPITKENFAMNGVGHPDVQHPTTRLVRGTQVTDQREHTRRDSFESYVHLRRSVRFFKSDAVPRPLLQMSLQLAQRAPSNSNIQPWRVRIASSNARDRIVGSLHAEALKYGPSIPPLPKHFHRFRSELGSFLYGKDGYNIAREDKTSLEQARMRNYEFFGAPVCAVVSIDETLAPVDVMTVGMFLQTFILALAEKGLGTCLLVSVTGYSHVLKREFGIDENQHLLCGIAIGWPMEDHKVNNLRTPRESLDQQVTFIEE</sequence>